<dbReference type="InterPro" id="IPR013780">
    <property type="entry name" value="Glyco_hydro_b"/>
</dbReference>
<dbReference type="CDD" id="cd14752">
    <property type="entry name" value="GH31_N"/>
    <property type="match status" value="1"/>
</dbReference>
<dbReference type="GO" id="GO:0030246">
    <property type="term" value="F:carbohydrate binding"/>
    <property type="evidence" value="ECO:0007669"/>
    <property type="project" value="InterPro"/>
</dbReference>
<dbReference type="InterPro" id="IPR011013">
    <property type="entry name" value="Gal_mutarotase_sf_dom"/>
</dbReference>
<accession>A0AAJ0BK40</accession>
<evidence type="ECO:0000256" key="4">
    <source>
        <dbReference type="ARBA" id="ARBA00022729"/>
    </source>
</evidence>
<dbReference type="SUPFAM" id="SSF74650">
    <property type="entry name" value="Galactose mutarotase-like"/>
    <property type="match status" value="1"/>
</dbReference>
<evidence type="ECO:0000256" key="2">
    <source>
        <dbReference type="ARBA" id="ARBA00007806"/>
    </source>
</evidence>
<comment type="catalytic activity">
    <reaction evidence="1">
        <text>Hydrolysis of terminal, non-reducing (1-&gt;4)-linked alpha-D-glucose residues with release of alpha-D-glucose.</text>
        <dbReference type="EC" id="3.2.1.20"/>
    </reaction>
</comment>
<reference evidence="12" key="1">
    <citation type="submission" date="2023-06" db="EMBL/GenBank/DDBJ databases">
        <title>Genome-scale phylogeny and comparative genomics of the fungal order Sordariales.</title>
        <authorList>
            <consortium name="Lawrence Berkeley National Laboratory"/>
            <person name="Hensen N."/>
            <person name="Bonometti L."/>
            <person name="Westerberg I."/>
            <person name="Brannstrom I.O."/>
            <person name="Guillou S."/>
            <person name="Cros-Aarteil S."/>
            <person name="Calhoun S."/>
            <person name="Haridas S."/>
            <person name="Kuo A."/>
            <person name="Mondo S."/>
            <person name="Pangilinan J."/>
            <person name="Riley R."/>
            <person name="Labutti K."/>
            <person name="Andreopoulos B."/>
            <person name="Lipzen A."/>
            <person name="Chen C."/>
            <person name="Yanf M."/>
            <person name="Daum C."/>
            <person name="Ng V."/>
            <person name="Clum A."/>
            <person name="Steindorff A."/>
            <person name="Ohm R."/>
            <person name="Martin F."/>
            <person name="Silar P."/>
            <person name="Natvig D."/>
            <person name="Lalanne C."/>
            <person name="Gautier V."/>
            <person name="Ament-Velasquez S.L."/>
            <person name="Kruys A."/>
            <person name="Hutchinson M.I."/>
            <person name="Powell A.J."/>
            <person name="Barry K."/>
            <person name="Miller A.N."/>
            <person name="Grigoriev I.V."/>
            <person name="Debuchy R."/>
            <person name="Gladieux P."/>
            <person name="Thoren M.H."/>
            <person name="Johannesson H."/>
        </authorList>
    </citation>
    <scope>NUCLEOTIDE SEQUENCE</scope>
    <source>
        <strain evidence="12">PSN4</strain>
    </source>
</reference>
<evidence type="ECO:0000259" key="10">
    <source>
        <dbReference type="Pfam" id="PF01055"/>
    </source>
</evidence>
<keyword evidence="6" id="KW-0325">Glycoprotein</keyword>
<comment type="similarity">
    <text evidence="2 8">Belongs to the glycosyl hydrolase 31 family.</text>
</comment>
<dbReference type="InterPro" id="IPR048395">
    <property type="entry name" value="Glyco_hydro_31_C"/>
</dbReference>
<dbReference type="Gene3D" id="2.60.40.1760">
    <property type="entry name" value="glycosyl hydrolase (family 31)"/>
    <property type="match status" value="1"/>
</dbReference>
<dbReference type="SUPFAM" id="SSF51445">
    <property type="entry name" value="(Trans)glycosidases"/>
    <property type="match status" value="1"/>
</dbReference>
<dbReference type="PANTHER" id="PTHR22762:SF133">
    <property type="entry name" value="P-TYPE DOMAIN-CONTAINING PROTEIN"/>
    <property type="match status" value="1"/>
</dbReference>
<evidence type="ECO:0000256" key="5">
    <source>
        <dbReference type="ARBA" id="ARBA00022801"/>
    </source>
</evidence>
<protein>
    <recommendedName>
        <fullName evidence="3">alpha-glucosidase</fullName>
        <ecNumber evidence="3">3.2.1.20</ecNumber>
    </recommendedName>
</protein>
<organism evidence="12 13">
    <name type="scientific">Echria macrotheca</name>
    <dbReference type="NCBI Taxonomy" id="438768"/>
    <lineage>
        <taxon>Eukaryota</taxon>
        <taxon>Fungi</taxon>
        <taxon>Dikarya</taxon>
        <taxon>Ascomycota</taxon>
        <taxon>Pezizomycotina</taxon>
        <taxon>Sordariomycetes</taxon>
        <taxon>Sordariomycetidae</taxon>
        <taxon>Sordariales</taxon>
        <taxon>Schizotheciaceae</taxon>
        <taxon>Echria</taxon>
    </lineage>
</organism>
<evidence type="ECO:0000256" key="8">
    <source>
        <dbReference type="RuleBase" id="RU361185"/>
    </source>
</evidence>
<dbReference type="Pfam" id="PF01055">
    <property type="entry name" value="Glyco_hydro_31_2nd"/>
    <property type="match status" value="1"/>
</dbReference>
<dbReference type="PROSITE" id="PS00707">
    <property type="entry name" value="GLYCOSYL_HYDROL_F31_2"/>
    <property type="match status" value="1"/>
</dbReference>
<dbReference type="FunFam" id="2.60.40.1760:FF:000005">
    <property type="entry name" value="Putative alpha-glucosidase AgdA"/>
    <property type="match status" value="1"/>
</dbReference>
<evidence type="ECO:0000256" key="7">
    <source>
        <dbReference type="ARBA" id="ARBA00023295"/>
    </source>
</evidence>
<dbReference type="PROSITE" id="PS00129">
    <property type="entry name" value="GLYCOSYL_HYDROL_F31_1"/>
    <property type="match status" value="1"/>
</dbReference>
<keyword evidence="4 9" id="KW-0732">Signal</keyword>
<keyword evidence="7 8" id="KW-0326">Glycosidase</keyword>
<comment type="caution">
    <text evidence="12">The sequence shown here is derived from an EMBL/GenBank/DDBJ whole genome shotgun (WGS) entry which is preliminary data.</text>
</comment>
<name>A0AAJ0BK40_9PEZI</name>
<dbReference type="PANTHER" id="PTHR22762">
    <property type="entry name" value="ALPHA-GLUCOSIDASE"/>
    <property type="match status" value="1"/>
</dbReference>
<dbReference type="InterPro" id="IPR000322">
    <property type="entry name" value="Glyco_hydro_31_TIM"/>
</dbReference>
<dbReference type="SUPFAM" id="SSF51011">
    <property type="entry name" value="Glycosyl hydrolase domain"/>
    <property type="match status" value="1"/>
</dbReference>
<feature type="signal peptide" evidence="9">
    <location>
        <begin position="1"/>
        <end position="23"/>
    </location>
</feature>
<feature type="domain" description="Glycoside hydrolase family 31 TIM barrel" evidence="10">
    <location>
        <begin position="336"/>
        <end position="766"/>
    </location>
</feature>
<dbReference type="InterPro" id="IPR030458">
    <property type="entry name" value="Glyco_hydro_31_AS"/>
</dbReference>
<dbReference type="Gene3D" id="2.60.40.1180">
    <property type="entry name" value="Golgi alpha-mannosidase II"/>
    <property type="match status" value="2"/>
</dbReference>
<dbReference type="EC" id="3.2.1.20" evidence="3"/>
<dbReference type="CDD" id="cd06602">
    <property type="entry name" value="GH31_MGAM_SI_GAA"/>
    <property type="match status" value="1"/>
</dbReference>
<keyword evidence="5 8" id="KW-0378">Hydrolase</keyword>
<evidence type="ECO:0000256" key="6">
    <source>
        <dbReference type="ARBA" id="ARBA00023180"/>
    </source>
</evidence>
<evidence type="ECO:0000256" key="3">
    <source>
        <dbReference type="ARBA" id="ARBA00012741"/>
    </source>
</evidence>
<dbReference type="GO" id="GO:0005975">
    <property type="term" value="P:carbohydrate metabolic process"/>
    <property type="evidence" value="ECO:0007669"/>
    <property type="project" value="InterPro"/>
</dbReference>
<sequence>MAIFVSASFVLFTALVPAWTTAGQGLPALTQTAPASTTVTQAAEFTVPASADVGMNIIPNILDPQAVDPQHVCPGYKASNVQQSDAGFTADLQLNGPACNVYGNDIEDLTLLVQFQADDRLHIQIQPRYIGTENRTWFLLPEELVPRPSDGSYAQAALRKLDVTWSNDPSFSIAVKRKDTGDVLFTTEGKSLVFEDQFIEFGSSLPENYNLYGLGEVIHGFRLGNNVTRTLFAADVGDNPDANIYGSHPIYLDTRYFTTDESGELSYAANPTDKGANYTSYTHGVFLRNAHAQEVLLQPSGITWRTLGGIIDLYVYSGPKAEDVTKAYQHSAVGLPAMQQYWTFGYHQCRWGYQNWTELQDVVDNFAKFDIPLETIWTDIDYMKKYRDFDNDPDRYPYDEGAQFLSKLHANGQHYVPIVDSAIYAPNPDNPLDAYAPYDRGLDANAFVLNPDGSVYYGAVWPGYTVFPDWIGAVLNGSGAINWWINELVIWSKLVAFDGIWIDMSEVSSFCVGSCGSGNLTLNPVHPPFDLPGEAGNLVLDYPEGFNLTNSSEASTASSMLYTQTATAAAPSSTTTESYFRTTPTPGARNINWPPYAINNFNGDLGVHAISPNATHHGGYLEYDFHNLFGHQILNATYHGLLAVFEGKRPFIIGRSTFAGSGKWAGHWGGDNASKWSYMFFSIPQALSFSLFGIPMFGVDTCGFNGNTDLELCSRWMQLSAFFPFYRNHNVLSANSQEPYVWEAVASASKTAMHIRYSILPYMYTLFALANKDGDTVMRALAWEFPNEPWLADADRQFMLGGAIMVTPCLTQGASTVNGVFPGVGDGTVWYDWYDFGPVTGVKAGDNVTIDAPLGHIPVYLRGGYVIPTQDPGLTTAASRKNPWGLIVALDKNGNASGQLYLDDGESLVPSETTWVQFSATHGSSLAIIPQGNFVDSNPLGNVTILGVPSAPASVKVNGKQLGSAAWTYSAEKQFLNLSDLSDGGLSSGAWGSKSIITWS</sequence>
<dbReference type="Gene3D" id="3.20.20.80">
    <property type="entry name" value="Glycosidases"/>
    <property type="match status" value="2"/>
</dbReference>
<dbReference type="Proteomes" id="UP001239445">
    <property type="component" value="Unassembled WGS sequence"/>
</dbReference>
<proteinExistence type="inferred from homology"/>
<dbReference type="FunFam" id="3.20.20.80:FF:000138">
    <property type="entry name" value="Putative alpha-glucosidase AgdA"/>
    <property type="match status" value="1"/>
</dbReference>
<dbReference type="GO" id="GO:0004558">
    <property type="term" value="F:alpha-1,4-glucosidase activity"/>
    <property type="evidence" value="ECO:0007669"/>
    <property type="project" value="UniProtKB-EC"/>
</dbReference>
<evidence type="ECO:0000259" key="11">
    <source>
        <dbReference type="Pfam" id="PF21365"/>
    </source>
</evidence>
<dbReference type="Pfam" id="PF21365">
    <property type="entry name" value="Glyco_hydro_31_3rd"/>
    <property type="match status" value="1"/>
</dbReference>
<feature type="chain" id="PRO_5042515937" description="alpha-glucosidase" evidence="9">
    <location>
        <begin position="24"/>
        <end position="1000"/>
    </location>
</feature>
<gene>
    <name evidence="12" type="ORF">QBC47DRAFT_399697</name>
</gene>
<feature type="domain" description="Glycosyl hydrolase family 31 C-terminal" evidence="11">
    <location>
        <begin position="774"/>
        <end position="867"/>
    </location>
</feature>
<evidence type="ECO:0000313" key="13">
    <source>
        <dbReference type="Proteomes" id="UP001239445"/>
    </source>
</evidence>
<dbReference type="InterPro" id="IPR017853">
    <property type="entry name" value="GH"/>
</dbReference>
<dbReference type="InterPro" id="IPR030459">
    <property type="entry name" value="Glyco_hydro_31_CS"/>
</dbReference>
<evidence type="ECO:0000313" key="12">
    <source>
        <dbReference type="EMBL" id="KAK1757356.1"/>
    </source>
</evidence>
<keyword evidence="13" id="KW-1185">Reference proteome</keyword>
<evidence type="ECO:0000256" key="9">
    <source>
        <dbReference type="SAM" id="SignalP"/>
    </source>
</evidence>
<dbReference type="AlphaFoldDB" id="A0AAJ0BK40"/>
<dbReference type="EMBL" id="MU839830">
    <property type="protein sequence ID" value="KAK1757356.1"/>
    <property type="molecule type" value="Genomic_DNA"/>
</dbReference>
<evidence type="ECO:0000256" key="1">
    <source>
        <dbReference type="ARBA" id="ARBA00001657"/>
    </source>
</evidence>